<evidence type="ECO:0000256" key="1">
    <source>
        <dbReference type="ARBA" id="ARBA00010954"/>
    </source>
</evidence>
<evidence type="ECO:0000313" key="2">
    <source>
        <dbReference type="EMBL" id="CAG7821504.1"/>
    </source>
</evidence>
<accession>A0A8J2PSJ9</accession>
<dbReference type="Pfam" id="PF05794">
    <property type="entry name" value="Tcp11"/>
    <property type="match status" value="1"/>
</dbReference>
<evidence type="ECO:0000313" key="3">
    <source>
        <dbReference type="Proteomes" id="UP000708208"/>
    </source>
</evidence>
<dbReference type="GO" id="GO:0007165">
    <property type="term" value="P:signal transduction"/>
    <property type="evidence" value="ECO:0007669"/>
    <property type="project" value="TreeGrafter"/>
</dbReference>
<dbReference type="PANTHER" id="PTHR12832:SF11">
    <property type="entry name" value="LD23868P"/>
    <property type="match status" value="1"/>
</dbReference>
<dbReference type="InterPro" id="IPR008862">
    <property type="entry name" value="Tcp11"/>
</dbReference>
<protein>
    <submittedName>
        <fullName evidence="2">Uncharacterized protein</fullName>
    </submittedName>
</protein>
<dbReference type="Proteomes" id="UP000708208">
    <property type="component" value="Unassembled WGS sequence"/>
</dbReference>
<comment type="caution">
    <text evidence="2">The sequence shown here is derived from an EMBL/GenBank/DDBJ whole genome shotgun (WGS) entry which is preliminary data.</text>
</comment>
<dbReference type="EMBL" id="CAJVCH010513170">
    <property type="protein sequence ID" value="CAG7821504.1"/>
    <property type="molecule type" value="Genomic_DNA"/>
</dbReference>
<sequence>MDIKPTEALRVRMRMEFKNKLKSLTLKHNSKQEYCCDCETLPPSPAVSPSIVSIRRTSTTATLGPMLTISRKSSKGAHEIRSYGISSESAEYLKAHPEIKAADVNPKRIPHDEIGNVMAAFTNLHLAHEIAINRCYRLKNMDDSVIPSQNAETKSKMEEVMWELLEEEVEKNISFHHTLGLVEDLRNSIVSLMMPHNIELREQLHQVIHLERLTNESKRNGFDYGCYLPYILDVLAQICCPSRDAQVEAARKIKNPVEIFKAIYQLVENMKIDMENFFINLYRPSIIRGTIENERKKFADFLELEYRLHEDGLRATRAWLARHCVGVRDPATVIAKAYGEILCWKNKEPWPETLLEDVERLQKLCKTLQRIGVVGGVVLELGRACHRIFKNPPPRLRQIFSRYMKILIPEEETSDEKKLQSCLEKAAQKAVEATEQVASKYMQRSLTPEEMKYMYDGVVSVAAPEHNFRNLIIRRTRDHAEEIILAANDYHTPVPSTLSSVMYEVAILVNNFHRIVIHNRACFGELYRDIIEDKNKKPLYPAENNSNWDISLLETLKKLRSRMATQDEAFMLDKYSGELHGDVRISSSEEDRSSAEETPFTRHVKILESSQPSFVRNQTSKGRLQKPKFDMETKSFQYFEDIEDSETEIKQIAPTDESELLKNAKELYGNEDRTFKEFCTDCIFEYTKKGGNGGQCETCLQRRSEYPGNLSNSDSGSGWSFWGTAKSTSSNQSCGCGDLKAKDPCKKDDPCKKPDSCGKEDTDCKNLSTEFKKPCGGSCPPWPAPQIPALCKPQWLCCPAKITVPPYPCPKGVEIRPISEGGRSNKCPGGKCTKCGAATSANSGAPKVSPQCPMMKPKCQTAATKAAQGADADKKGGGGGGFMSKISSFFNFFGGKEKPEKEKK</sequence>
<dbReference type="AlphaFoldDB" id="A0A8J2PSJ9"/>
<keyword evidence="3" id="KW-1185">Reference proteome</keyword>
<comment type="similarity">
    <text evidence="1">Belongs to the TCP11 family.</text>
</comment>
<organism evidence="2 3">
    <name type="scientific">Allacma fusca</name>
    <dbReference type="NCBI Taxonomy" id="39272"/>
    <lineage>
        <taxon>Eukaryota</taxon>
        <taxon>Metazoa</taxon>
        <taxon>Ecdysozoa</taxon>
        <taxon>Arthropoda</taxon>
        <taxon>Hexapoda</taxon>
        <taxon>Collembola</taxon>
        <taxon>Symphypleona</taxon>
        <taxon>Sminthuridae</taxon>
        <taxon>Allacma</taxon>
    </lineage>
</organism>
<name>A0A8J2PSJ9_9HEXA</name>
<gene>
    <name evidence="2" type="ORF">AFUS01_LOCUS31838</name>
</gene>
<reference evidence="2" key="1">
    <citation type="submission" date="2021-06" db="EMBL/GenBank/DDBJ databases">
        <authorList>
            <person name="Hodson N. C."/>
            <person name="Mongue J. A."/>
            <person name="Jaron S. K."/>
        </authorList>
    </citation>
    <scope>NUCLEOTIDE SEQUENCE</scope>
</reference>
<dbReference type="OrthoDB" id="276323at2759"/>
<proteinExistence type="inferred from homology"/>
<dbReference type="PANTHER" id="PTHR12832">
    <property type="entry name" value="TESTIS-SPECIFIC PROTEIN PBS13 T-COMPLEX 11"/>
    <property type="match status" value="1"/>
</dbReference>